<dbReference type="AlphaFoldDB" id="A0A4C1WLT7"/>
<evidence type="ECO:0000256" key="1">
    <source>
        <dbReference type="SAM" id="MobiDB-lite"/>
    </source>
</evidence>
<evidence type="ECO:0000313" key="3">
    <source>
        <dbReference type="Proteomes" id="UP000299102"/>
    </source>
</evidence>
<dbReference type="Proteomes" id="UP000299102">
    <property type="component" value="Unassembled WGS sequence"/>
</dbReference>
<comment type="caution">
    <text evidence="2">The sequence shown here is derived from an EMBL/GenBank/DDBJ whole genome shotgun (WGS) entry which is preliminary data.</text>
</comment>
<dbReference type="EMBL" id="BGZK01000582">
    <property type="protein sequence ID" value="GBP51462.1"/>
    <property type="molecule type" value="Genomic_DNA"/>
</dbReference>
<dbReference type="OrthoDB" id="7515391at2759"/>
<name>A0A4C1WLT7_EUMVA</name>
<evidence type="ECO:0000313" key="2">
    <source>
        <dbReference type="EMBL" id="GBP51462.1"/>
    </source>
</evidence>
<protein>
    <submittedName>
        <fullName evidence="2">Uncharacterized protein</fullName>
    </submittedName>
</protein>
<organism evidence="2 3">
    <name type="scientific">Eumeta variegata</name>
    <name type="common">Bagworm moth</name>
    <name type="synonym">Eumeta japonica</name>
    <dbReference type="NCBI Taxonomy" id="151549"/>
    <lineage>
        <taxon>Eukaryota</taxon>
        <taxon>Metazoa</taxon>
        <taxon>Ecdysozoa</taxon>
        <taxon>Arthropoda</taxon>
        <taxon>Hexapoda</taxon>
        <taxon>Insecta</taxon>
        <taxon>Pterygota</taxon>
        <taxon>Neoptera</taxon>
        <taxon>Endopterygota</taxon>
        <taxon>Lepidoptera</taxon>
        <taxon>Glossata</taxon>
        <taxon>Ditrysia</taxon>
        <taxon>Tineoidea</taxon>
        <taxon>Psychidae</taxon>
        <taxon>Oiketicinae</taxon>
        <taxon>Eumeta</taxon>
    </lineage>
</organism>
<gene>
    <name evidence="2" type="ORF">EVAR_44437_1</name>
</gene>
<reference evidence="2 3" key="1">
    <citation type="journal article" date="2019" name="Commun. Biol.">
        <title>The bagworm genome reveals a unique fibroin gene that provides high tensile strength.</title>
        <authorList>
            <person name="Kono N."/>
            <person name="Nakamura H."/>
            <person name="Ohtoshi R."/>
            <person name="Tomita M."/>
            <person name="Numata K."/>
            <person name="Arakawa K."/>
        </authorList>
    </citation>
    <scope>NUCLEOTIDE SEQUENCE [LARGE SCALE GENOMIC DNA]</scope>
</reference>
<proteinExistence type="predicted"/>
<feature type="region of interest" description="Disordered" evidence="1">
    <location>
        <begin position="1"/>
        <end position="23"/>
    </location>
</feature>
<keyword evidence="3" id="KW-1185">Reference proteome</keyword>
<accession>A0A4C1WLT7</accession>
<sequence>MFGLSAATEPQWLGQHPSSATSPSNVLSIWNYELCEETVLIISSAVIPDSHHVRKRTARINHRNSTSIVRKDWNAPLVSHASAHTEQKLASAVMTYFEEWVSKNERYLTICNLPLISMPEKQWKAAVAVSNTMFPPKPAHPVVRHAAGARSIRRN</sequence>